<keyword evidence="2" id="KW-0732">Signal</keyword>
<organism evidence="4 5">
    <name type="scientific">Branchiostoma lanceolatum</name>
    <name type="common">Common lancelet</name>
    <name type="synonym">Amphioxus lanceolatum</name>
    <dbReference type="NCBI Taxonomy" id="7740"/>
    <lineage>
        <taxon>Eukaryota</taxon>
        <taxon>Metazoa</taxon>
        <taxon>Chordata</taxon>
        <taxon>Cephalochordata</taxon>
        <taxon>Leptocardii</taxon>
        <taxon>Amphioxiformes</taxon>
        <taxon>Branchiostomatidae</taxon>
        <taxon>Branchiostoma</taxon>
    </lineage>
</organism>
<keyword evidence="5" id="KW-1185">Reference proteome</keyword>
<feature type="domain" description="Mid2" evidence="3">
    <location>
        <begin position="20"/>
        <end position="77"/>
    </location>
</feature>
<dbReference type="EMBL" id="OV696694">
    <property type="protein sequence ID" value="CAH1274188.1"/>
    <property type="molecule type" value="Genomic_DNA"/>
</dbReference>
<dbReference type="OrthoDB" id="10184807at2759"/>
<evidence type="ECO:0000256" key="1">
    <source>
        <dbReference type="SAM" id="Phobius"/>
    </source>
</evidence>
<feature type="signal peptide" evidence="2">
    <location>
        <begin position="1"/>
        <end position="23"/>
    </location>
</feature>
<proteinExistence type="predicted"/>
<dbReference type="Proteomes" id="UP000838412">
    <property type="component" value="Chromosome 9"/>
</dbReference>
<keyword evidence="1" id="KW-1133">Transmembrane helix</keyword>
<sequence>MSFFNHLCAMFGALLVMTRTTRSEDSFRDPNIVRPPGLDKAGFNVLVGCSVCVGLVIIAVMVAICYHVYIKPHRREFHLTETTEL</sequence>
<dbReference type="AlphaFoldDB" id="A0A8K0AF78"/>
<evidence type="ECO:0000313" key="5">
    <source>
        <dbReference type="Proteomes" id="UP000838412"/>
    </source>
</evidence>
<gene>
    <name evidence="4" type="primary">Hypp5271</name>
    <name evidence="4" type="ORF">BLAG_LOCUS25296</name>
</gene>
<evidence type="ECO:0000259" key="3">
    <source>
        <dbReference type="Pfam" id="PF04478"/>
    </source>
</evidence>
<evidence type="ECO:0000313" key="4">
    <source>
        <dbReference type="EMBL" id="CAH1274188.1"/>
    </source>
</evidence>
<keyword evidence="1" id="KW-0472">Membrane</keyword>
<dbReference type="Pfam" id="PF04478">
    <property type="entry name" value="Mid2"/>
    <property type="match status" value="1"/>
</dbReference>
<feature type="chain" id="PRO_5035438285" evidence="2">
    <location>
        <begin position="24"/>
        <end position="85"/>
    </location>
</feature>
<evidence type="ECO:0000256" key="2">
    <source>
        <dbReference type="SAM" id="SignalP"/>
    </source>
</evidence>
<reference evidence="4" key="1">
    <citation type="submission" date="2022-01" db="EMBL/GenBank/DDBJ databases">
        <authorList>
            <person name="Braso-Vives M."/>
        </authorList>
    </citation>
    <scope>NUCLEOTIDE SEQUENCE</scope>
</reference>
<dbReference type="InterPro" id="IPR007567">
    <property type="entry name" value="Mid2_dom"/>
</dbReference>
<name>A0A8K0AF78_BRALA</name>
<protein>
    <submittedName>
        <fullName evidence="4">Hypp5271 protein</fullName>
    </submittedName>
</protein>
<accession>A0A8K0AF78</accession>
<feature type="transmembrane region" description="Helical" evidence="1">
    <location>
        <begin position="43"/>
        <end position="69"/>
    </location>
</feature>
<keyword evidence="1" id="KW-0812">Transmembrane</keyword>